<dbReference type="PANTHER" id="PTHR31896">
    <property type="entry name" value="FAMILY REGULATORY PROTEIN, PUTATIVE (AFU_ORTHOLOGUE AFUA_3G14730)-RELATED"/>
    <property type="match status" value="1"/>
</dbReference>
<dbReference type="Proteomes" id="UP000242715">
    <property type="component" value="Unassembled WGS sequence"/>
</dbReference>
<dbReference type="InterPro" id="IPR023213">
    <property type="entry name" value="CAT-like_dom_sf"/>
</dbReference>
<protein>
    <recommendedName>
        <fullName evidence="4">HXXXD-type acyl-transferase family protein</fullName>
    </recommendedName>
</protein>
<proteinExistence type="predicted"/>
<organism evidence="2 3">
    <name type="scientific">Trifolium subterraneum</name>
    <name type="common">Subterranean clover</name>
    <dbReference type="NCBI Taxonomy" id="3900"/>
    <lineage>
        <taxon>Eukaryota</taxon>
        <taxon>Viridiplantae</taxon>
        <taxon>Streptophyta</taxon>
        <taxon>Embryophyta</taxon>
        <taxon>Tracheophyta</taxon>
        <taxon>Spermatophyta</taxon>
        <taxon>Magnoliopsida</taxon>
        <taxon>eudicotyledons</taxon>
        <taxon>Gunneridae</taxon>
        <taxon>Pentapetalae</taxon>
        <taxon>rosids</taxon>
        <taxon>fabids</taxon>
        <taxon>Fabales</taxon>
        <taxon>Fabaceae</taxon>
        <taxon>Papilionoideae</taxon>
        <taxon>50 kb inversion clade</taxon>
        <taxon>NPAAA clade</taxon>
        <taxon>Hologalegina</taxon>
        <taxon>IRL clade</taxon>
        <taxon>Trifolieae</taxon>
        <taxon>Trifolium</taxon>
    </lineage>
</organism>
<gene>
    <name evidence="2" type="ORF">TSUD_359960</name>
</gene>
<evidence type="ECO:0000313" key="3">
    <source>
        <dbReference type="Proteomes" id="UP000242715"/>
    </source>
</evidence>
<dbReference type="OrthoDB" id="1862401at2759"/>
<keyword evidence="1" id="KW-0808">Transferase</keyword>
<reference evidence="3" key="1">
    <citation type="journal article" date="2017" name="Front. Plant Sci.">
        <title>Climate Clever Clovers: New Paradigm to Reduce the Environmental Footprint of Ruminants by Breeding Low Methanogenic Forages Utilizing Haplotype Variation.</title>
        <authorList>
            <person name="Kaur P."/>
            <person name="Appels R."/>
            <person name="Bayer P.E."/>
            <person name="Keeble-Gagnere G."/>
            <person name="Wang J."/>
            <person name="Hirakawa H."/>
            <person name="Shirasawa K."/>
            <person name="Vercoe P."/>
            <person name="Stefanova K."/>
            <person name="Durmic Z."/>
            <person name="Nichols P."/>
            <person name="Revell C."/>
            <person name="Isobe S.N."/>
            <person name="Edwards D."/>
            <person name="Erskine W."/>
        </authorList>
    </citation>
    <scope>NUCLEOTIDE SEQUENCE [LARGE SCALE GENOMIC DNA]</scope>
    <source>
        <strain evidence="3">cv. Daliak</strain>
    </source>
</reference>
<keyword evidence="3" id="KW-1185">Reference proteome</keyword>
<accession>A0A2Z6NC39</accession>
<evidence type="ECO:0008006" key="4">
    <source>
        <dbReference type="Google" id="ProtNLM"/>
    </source>
</evidence>
<dbReference type="Pfam" id="PF02458">
    <property type="entry name" value="Transferase"/>
    <property type="match status" value="1"/>
</dbReference>
<evidence type="ECO:0000313" key="2">
    <source>
        <dbReference type="EMBL" id="GAU33615.1"/>
    </source>
</evidence>
<dbReference type="EMBL" id="DF973532">
    <property type="protein sequence ID" value="GAU33615.1"/>
    <property type="molecule type" value="Genomic_DNA"/>
</dbReference>
<sequence length="445" mass="50342">MNSIVLSTTTINTPNHNLCDDSSYHTIDLTPWDLQFLPYGVNQKGLIYRHPVKQDTSNQIKHLKHSLSSTLKMFPSFMGRLKIKEHEDNTISCSITCNNEGALFVHAAAENTSVDDILVTTYNPQILKSFFPLNGVKNYQGTSNPLFAVQVTELVNGIFIGCTINHVVADGTSIWHFINSWAEMSRGCLEISKIPSFERWFPNDIQRPIRFPFTIEPQNNHYNNDNQKDNHKPPVRLFHFTKENIAKLKFKANLEAGAKNISSLQALYTHIWRSIIRSKNLDPEEEVNCVLAIGIRPRLIPPLKEGYFGNAVIDYKVTMKVCELLENNGLGKCASKMNKMIALQSDEKLKNHYENWLKIPGFFNVGKYDNETLMFGSSPRFDVYGNDFGWGKPVGVRHGGLNKKSGFISVVAGGEEGSMDFELCFSYETLEAICNDPEFMEVVSN</sequence>
<dbReference type="AlphaFoldDB" id="A0A2Z6NC39"/>
<name>A0A2Z6NC39_TRISU</name>
<dbReference type="InterPro" id="IPR051283">
    <property type="entry name" value="Sec_Metabolite_Acyltrans"/>
</dbReference>
<dbReference type="PANTHER" id="PTHR31896:SF43">
    <property type="entry name" value="PROTEIN ENHANCED PSEUDOMONAS SUSCEPTIBILITY 1"/>
    <property type="match status" value="1"/>
</dbReference>
<evidence type="ECO:0000256" key="1">
    <source>
        <dbReference type="ARBA" id="ARBA00022679"/>
    </source>
</evidence>
<dbReference type="Gene3D" id="3.30.559.10">
    <property type="entry name" value="Chloramphenicol acetyltransferase-like domain"/>
    <property type="match status" value="2"/>
</dbReference>
<dbReference type="GO" id="GO:0016740">
    <property type="term" value="F:transferase activity"/>
    <property type="evidence" value="ECO:0007669"/>
    <property type="project" value="UniProtKB-KW"/>
</dbReference>